<keyword evidence="1" id="KW-0805">Transcription regulation</keyword>
<dbReference type="PRINTS" id="PR00035">
    <property type="entry name" value="HTHGNTR"/>
</dbReference>
<evidence type="ECO:0000256" key="2">
    <source>
        <dbReference type="ARBA" id="ARBA00023125"/>
    </source>
</evidence>
<accession>A0A6A7ZSW0</accession>
<evidence type="ECO:0000313" key="5">
    <source>
        <dbReference type="EMBL" id="MQW05814.1"/>
    </source>
</evidence>
<protein>
    <submittedName>
        <fullName evidence="5">FCD domain-containing protein</fullName>
    </submittedName>
</protein>
<dbReference type="CDD" id="cd07377">
    <property type="entry name" value="WHTH_GntR"/>
    <property type="match status" value="1"/>
</dbReference>
<dbReference type="GO" id="GO:0003700">
    <property type="term" value="F:DNA-binding transcription factor activity"/>
    <property type="evidence" value="ECO:0007669"/>
    <property type="project" value="InterPro"/>
</dbReference>
<evidence type="ECO:0000256" key="1">
    <source>
        <dbReference type="ARBA" id="ARBA00023015"/>
    </source>
</evidence>
<dbReference type="EMBL" id="WISP01000144">
    <property type="protein sequence ID" value="MQW05814.1"/>
    <property type="molecule type" value="Genomic_DNA"/>
</dbReference>
<dbReference type="SMART" id="SM00345">
    <property type="entry name" value="HTH_GNTR"/>
    <property type="match status" value="1"/>
</dbReference>
<sequence length="241" mass="26383">MAAMDFGQISRSEHLPARIAAKIGREITEGRIAPGEKLPTEHLLATTFGVSRSVVREAIAQLRNEGLVETRQGVGAFATEIDRRQSLRIEQGDLANRGSFRDLFQLRIPLEVEAARLAAIHHTPQDLGKIDEALQQMTGAEKWTEQGIVADLAFHRAIAAATHNEYFLLFIGFIAERISLAINAARAAAILEEIVEVTIAEHVSIRNGVAARDPVKAEEAMRHHLNGAAARLDLTIESFSS</sequence>
<evidence type="ECO:0000259" key="4">
    <source>
        <dbReference type="PROSITE" id="PS50949"/>
    </source>
</evidence>
<gene>
    <name evidence="5" type="ORF">GHK45_19300</name>
</gene>
<dbReference type="SUPFAM" id="SSF48008">
    <property type="entry name" value="GntR ligand-binding domain-like"/>
    <property type="match status" value="1"/>
</dbReference>
<dbReference type="PANTHER" id="PTHR43537:SF44">
    <property type="entry name" value="GNTR FAMILY REGULATORY PROTEIN"/>
    <property type="match status" value="1"/>
</dbReference>
<reference evidence="5" key="1">
    <citation type="journal article" date="2013" name="Genome Biol.">
        <title>Comparative genomics of the core and accessory genomes of 48 Sinorhizobium strains comprising five genospecies.</title>
        <authorList>
            <person name="Sugawara M."/>
            <person name="Epstein B."/>
            <person name="Badgley B.D."/>
            <person name="Unno T."/>
            <person name="Xu L."/>
            <person name="Reese J."/>
            <person name="Gyaneshwar P."/>
            <person name="Denny R."/>
            <person name="Mudge J."/>
            <person name="Bharti A.K."/>
            <person name="Farmer A.D."/>
            <person name="May G.D."/>
            <person name="Woodward J.E."/>
            <person name="Medigue C."/>
            <person name="Vallenet D."/>
            <person name="Lajus A."/>
            <person name="Rouy Z."/>
            <person name="Martinez-Vaz B."/>
            <person name="Tiffin P."/>
            <person name="Young N.D."/>
            <person name="Sadowsky M.J."/>
        </authorList>
    </citation>
    <scope>NUCLEOTIDE SEQUENCE</scope>
    <source>
        <strain evidence="5">M30</strain>
    </source>
</reference>
<dbReference type="InterPro" id="IPR000524">
    <property type="entry name" value="Tscrpt_reg_HTH_GntR"/>
</dbReference>
<dbReference type="SMART" id="SM00895">
    <property type="entry name" value="FCD"/>
    <property type="match status" value="1"/>
</dbReference>
<dbReference type="SUPFAM" id="SSF46785">
    <property type="entry name" value="Winged helix' DNA-binding domain"/>
    <property type="match status" value="1"/>
</dbReference>
<comment type="caution">
    <text evidence="5">The sequence shown here is derived from an EMBL/GenBank/DDBJ whole genome shotgun (WGS) entry which is preliminary data.</text>
</comment>
<feature type="domain" description="HTH gntR-type" evidence="4">
    <location>
        <begin position="13"/>
        <end position="81"/>
    </location>
</feature>
<keyword evidence="2" id="KW-0238">DNA-binding</keyword>
<dbReference type="InterPro" id="IPR008920">
    <property type="entry name" value="TF_FadR/GntR_C"/>
</dbReference>
<organism evidence="5">
    <name type="scientific">Rhizobium meliloti</name>
    <name type="common">Ensifer meliloti</name>
    <name type="synonym">Sinorhizobium meliloti</name>
    <dbReference type="NCBI Taxonomy" id="382"/>
    <lineage>
        <taxon>Bacteria</taxon>
        <taxon>Pseudomonadati</taxon>
        <taxon>Pseudomonadota</taxon>
        <taxon>Alphaproteobacteria</taxon>
        <taxon>Hyphomicrobiales</taxon>
        <taxon>Rhizobiaceae</taxon>
        <taxon>Sinorhizobium/Ensifer group</taxon>
        <taxon>Sinorhizobium</taxon>
    </lineage>
</organism>
<dbReference type="InterPro" id="IPR036388">
    <property type="entry name" value="WH-like_DNA-bd_sf"/>
</dbReference>
<dbReference type="RefSeq" id="WP_015242624.1">
    <property type="nucleotide sequence ID" value="NZ_CP021827.1"/>
</dbReference>
<name>A0A6A7ZSW0_RHIML</name>
<dbReference type="PANTHER" id="PTHR43537">
    <property type="entry name" value="TRANSCRIPTIONAL REGULATOR, GNTR FAMILY"/>
    <property type="match status" value="1"/>
</dbReference>
<dbReference type="Gene3D" id="1.20.120.530">
    <property type="entry name" value="GntR ligand-binding domain-like"/>
    <property type="match status" value="1"/>
</dbReference>
<keyword evidence="3" id="KW-0804">Transcription</keyword>
<dbReference type="PROSITE" id="PS50949">
    <property type="entry name" value="HTH_GNTR"/>
    <property type="match status" value="1"/>
</dbReference>
<dbReference type="Pfam" id="PF00392">
    <property type="entry name" value="GntR"/>
    <property type="match status" value="1"/>
</dbReference>
<dbReference type="InterPro" id="IPR036390">
    <property type="entry name" value="WH_DNA-bd_sf"/>
</dbReference>
<dbReference type="AlphaFoldDB" id="A0A6A7ZSW0"/>
<proteinExistence type="predicted"/>
<dbReference type="GO" id="GO:0003677">
    <property type="term" value="F:DNA binding"/>
    <property type="evidence" value="ECO:0007669"/>
    <property type="project" value="UniProtKB-KW"/>
</dbReference>
<dbReference type="Pfam" id="PF07729">
    <property type="entry name" value="FCD"/>
    <property type="match status" value="1"/>
</dbReference>
<dbReference type="Gene3D" id="1.10.10.10">
    <property type="entry name" value="Winged helix-like DNA-binding domain superfamily/Winged helix DNA-binding domain"/>
    <property type="match status" value="1"/>
</dbReference>
<dbReference type="InterPro" id="IPR011711">
    <property type="entry name" value="GntR_C"/>
</dbReference>
<evidence type="ECO:0000256" key="3">
    <source>
        <dbReference type="ARBA" id="ARBA00023163"/>
    </source>
</evidence>